<gene>
    <name evidence="5" type="ORF">AFUS01_LOCUS27904</name>
</gene>
<sequence>MPLPVLKVEPFKVSRGLLPKGKSVPDDLEAVANGTLSKIILQLSFLSKHATEIFTGLVQVATDISDRSKNLKGRIDVLAVKVNQIMESTSDESPKQECINATPCQDTTTFCRHFVSETSLQPSYLSIPECISIPPFQITTNFDQQVFSGTSMPPGMLKIHTKCDTLPPFEIIDPYRDDGKDGFTFYSNPSYFFDFWREEMLKDTGSSGRKFAAPTSKSVDTGDGIISKKVPKRASEMSSVIENNNSPPNVPKTSDKPVKRTSGRVSLPPPPPPPGGKVGGINSSDSNFPRPPSFFKDQKVPIPPPPFMEDIDEYLPPPPPTPTSGPAQNNFPRPPADTGKPGSFPGPAPPPPPPMGSSMAPPPPPTGSSMAPPPPPMGSSMAPPPPPMNLSMPPPPPPPSGSPADSGATGTKQKRVIQAPPVDPRSELLNAIRGGIALKKVDPSAREEVKGSSKLCDVTAILQRRVALEISDSDSDTPPASDNEWDENE</sequence>
<dbReference type="GO" id="GO:2000601">
    <property type="term" value="P:positive regulation of Arp2/3 complex-mediated actin nucleation"/>
    <property type="evidence" value="ECO:0007669"/>
    <property type="project" value="TreeGrafter"/>
</dbReference>
<dbReference type="PANTHER" id="PTHR12902">
    <property type="entry name" value="WASP-1"/>
    <property type="match status" value="1"/>
</dbReference>
<dbReference type="GO" id="GO:0071933">
    <property type="term" value="F:Arp2/3 complex binding"/>
    <property type="evidence" value="ECO:0007669"/>
    <property type="project" value="TreeGrafter"/>
</dbReference>
<evidence type="ECO:0000313" key="6">
    <source>
        <dbReference type="Proteomes" id="UP000708208"/>
    </source>
</evidence>
<evidence type="ECO:0000256" key="1">
    <source>
        <dbReference type="ARBA" id="ARBA00006993"/>
    </source>
</evidence>
<feature type="compositionally biased region" description="Polar residues" evidence="3">
    <location>
        <begin position="236"/>
        <end position="247"/>
    </location>
</feature>
<dbReference type="GO" id="GO:0003779">
    <property type="term" value="F:actin binding"/>
    <property type="evidence" value="ECO:0007669"/>
    <property type="project" value="UniProtKB-UniRule"/>
</dbReference>
<evidence type="ECO:0000259" key="4">
    <source>
        <dbReference type="PROSITE" id="PS51082"/>
    </source>
</evidence>
<feature type="compositionally biased region" description="Pro residues" evidence="3">
    <location>
        <begin position="344"/>
        <end position="401"/>
    </location>
</feature>
<organism evidence="5 6">
    <name type="scientific">Allacma fusca</name>
    <dbReference type="NCBI Taxonomy" id="39272"/>
    <lineage>
        <taxon>Eukaryota</taxon>
        <taxon>Metazoa</taxon>
        <taxon>Ecdysozoa</taxon>
        <taxon>Arthropoda</taxon>
        <taxon>Hexapoda</taxon>
        <taxon>Collembola</taxon>
        <taxon>Symphypleona</taxon>
        <taxon>Sminthuridae</taxon>
        <taxon>Allacma</taxon>
    </lineage>
</organism>
<dbReference type="Proteomes" id="UP000708208">
    <property type="component" value="Unassembled WGS sequence"/>
</dbReference>
<evidence type="ECO:0000256" key="2">
    <source>
        <dbReference type="RuleBase" id="RU367034"/>
    </source>
</evidence>
<dbReference type="EMBL" id="CAJVCH010391618">
    <property type="protein sequence ID" value="CAG7817331.1"/>
    <property type="molecule type" value="Genomic_DNA"/>
</dbReference>
<dbReference type="SMART" id="SM00246">
    <property type="entry name" value="WH2"/>
    <property type="match status" value="1"/>
</dbReference>
<feature type="domain" description="WH2" evidence="4">
    <location>
        <begin position="424"/>
        <end position="441"/>
    </location>
</feature>
<dbReference type="InterPro" id="IPR003124">
    <property type="entry name" value="WH2_dom"/>
</dbReference>
<dbReference type="PROSITE" id="PS51082">
    <property type="entry name" value="WH2"/>
    <property type="match status" value="1"/>
</dbReference>
<name>A0A8J2P793_9HEXA</name>
<feature type="region of interest" description="Disordered" evidence="3">
    <location>
        <begin position="468"/>
        <end position="489"/>
    </location>
</feature>
<dbReference type="Pfam" id="PF02205">
    <property type="entry name" value="WH2"/>
    <property type="match status" value="1"/>
</dbReference>
<dbReference type="GO" id="GO:0034237">
    <property type="term" value="F:protein kinase A regulatory subunit binding"/>
    <property type="evidence" value="ECO:0007669"/>
    <property type="project" value="TreeGrafter"/>
</dbReference>
<proteinExistence type="inferred from homology"/>
<comment type="similarity">
    <text evidence="1 2">Belongs to the SCAR/WAVE family.</text>
</comment>
<dbReference type="OrthoDB" id="1060785at2759"/>
<evidence type="ECO:0000256" key="3">
    <source>
        <dbReference type="SAM" id="MobiDB-lite"/>
    </source>
</evidence>
<feature type="region of interest" description="Disordered" evidence="3">
    <location>
        <begin position="206"/>
        <end position="428"/>
    </location>
</feature>
<dbReference type="GO" id="GO:0005856">
    <property type="term" value="C:cytoskeleton"/>
    <property type="evidence" value="ECO:0007669"/>
    <property type="project" value="UniProtKB-SubCell"/>
</dbReference>
<dbReference type="GO" id="GO:0031209">
    <property type="term" value="C:SCAR complex"/>
    <property type="evidence" value="ECO:0007669"/>
    <property type="project" value="TreeGrafter"/>
</dbReference>
<dbReference type="PANTHER" id="PTHR12902:SF1">
    <property type="entry name" value="WISKOTT-ALDRICH SYNDROME PROTEIN FAMILY MEMBER"/>
    <property type="match status" value="1"/>
</dbReference>
<keyword evidence="2" id="KW-0009">Actin-binding</keyword>
<accession>A0A8J2P793</accession>
<protein>
    <recommendedName>
        <fullName evidence="2">Wiskott-Aldrich syndrome protein family member</fullName>
        <shortName evidence="2">WASP family protein member</shortName>
    </recommendedName>
</protein>
<comment type="subcellular location">
    <subcellularLocation>
        <location evidence="2">Cytoplasm</location>
        <location evidence="2">Cytoskeleton</location>
    </subcellularLocation>
</comment>
<evidence type="ECO:0000313" key="5">
    <source>
        <dbReference type="EMBL" id="CAG7817331.1"/>
    </source>
</evidence>
<comment type="subunit">
    <text evidence="2">Binds actin and the Arp2/3 complex.</text>
</comment>
<keyword evidence="6" id="KW-1185">Reference proteome</keyword>
<dbReference type="InterPro" id="IPR028288">
    <property type="entry name" value="SCAR/WAVE_fam"/>
</dbReference>
<dbReference type="GO" id="GO:0030036">
    <property type="term" value="P:actin cytoskeleton organization"/>
    <property type="evidence" value="ECO:0007669"/>
    <property type="project" value="UniProtKB-UniRule"/>
</dbReference>
<comment type="function">
    <text evidence="2">Downstream effector molecule involved in the transmission of signals from tyrosine kinase receptors and small GTPases to the actin cytoskeleton. Promotes formation of actin filaments. Part of the WAVE complex that regulates lamellipodia formation. The WAVE complex regulates actin filament reorganization via its interaction with the Arp2/3 complex.</text>
</comment>
<reference evidence="5" key="1">
    <citation type="submission" date="2021-06" db="EMBL/GenBank/DDBJ databases">
        <authorList>
            <person name="Hodson N. C."/>
            <person name="Mongue J. A."/>
            <person name="Jaron S. K."/>
        </authorList>
    </citation>
    <scope>NUCLEOTIDE SEQUENCE</scope>
</reference>
<keyword evidence="2" id="KW-0963">Cytoplasm</keyword>
<dbReference type="AlphaFoldDB" id="A0A8J2P793"/>
<keyword evidence="2" id="KW-0206">Cytoskeleton</keyword>
<comment type="caution">
    <text evidence="5">The sequence shown here is derived from an EMBL/GenBank/DDBJ whole genome shotgun (WGS) entry which is preliminary data.</text>
</comment>